<keyword evidence="1" id="KW-0732">Signal</keyword>
<evidence type="ECO:0008006" key="6">
    <source>
        <dbReference type="Google" id="ProtNLM"/>
    </source>
</evidence>
<reference evidence="4 5" key="1">
    <citation type="journal article" date="2024" name="Nat. Commun.">
        <title>Phylogenomics reveals the evolutionary origins of lichenization in chlorophyte algae.</title>
        <authorList>
            <person name="Puginier C."/>
            <person name="Libourel C."/>
            <person name="Otte J."/>
            <person name="Skaloud P."/>
            <person name="Haon M."/>
            <person name="Grisel S."/>
            <person name="Petersen M."/>
            <person name="Berrin J.G."/>
            <person name="Delaux P.M."/>
            <person name="Dal Grande F."/>
            <person name="Keller J."/>
        </authorList>
    </citation>
    <scope>NUCLEOTIDE SEQUENCE [LARGE SCALE GENOMIC DNA]</scope>
    <source>
        <strain evidence="4 5">SAG 2523</strain>
    </source>
</reference>
<accession>A0AAW1T0P9</accession>
<dbReference type="Gene3D" id="2.130.10.80">
    <property type="entry name" value="Galactose oxidase/kelch, beta-propeller"/>
    <property type="match status" value="1"/>
</dbReference>
<evidence type="ECO:0000259" key="2">
    <source>
        <dbReference type="Pfam" id="PF07250"/>
    </source>
</evidence>
<comment type="caution">
    <text evidence="4">The sequence shown here is derived from an EMBL/GenBank/DDBJ whole genome shotgun (WGS) entry which is preliminary data.</text>
</comment>
<dbReference type="InterPro" id="IPR013783">
    <property type="entry name" value="Ig-like_fold"/>
</dbReference>
<evidence type="ECO:0000259" key="3">
    <source>
        <dbReference type="Pfam" id="PF09118"/>
    </source>
</evidence>
<name>A0AAW1T0P9_9CHLO</name>
<organism evidence="4 5">
    <name type="scientific">Apatococcus fuscideae</name>
    <dbReference type="NCBI Taxonomy" id="2026836"/>
    <lineage>
        <taxon>Eukaryota</taxon>
        <taxon>Viridiplantae</taxon>
        <taxon>Chlorophyta</taxon>
        <taxon>core chlorophytes</taxon>
        <taxon>Trebouxiophyceae</taxon>
        <taxon>Chlorellales</taxon>
        <taxon>Chlorellaceae</taxon>
        <taxon>Apatococcus</taxon>
    </lineage>
</organism>
<dbReference type="Gene3D" id="2.60.40.10">
    <property type="entry name" value="Immunoglobulins"/>
    <property type="match status" value="1"/>
</dbReference>
<dbReference type="InterPro" id="IPR035992">
    <property type="entry name" value="Ricin_B-like_lectins"/>
</dbReference>
<dbReference type="PANTHER" id="PTHR32208:SF21">
    <property type="entry name" value="LOW QUALITY PROTEIN: ALDEHYDE OXIDASE GLOX-LIKE"/>
    <property type="match status" value="1"/>
</dbReference>
<feature type="domain" description="Galactose oxidase-like Early set" evidence="3">
    <location>
        <begin position="273"/>
        <end position="367"/>
    </location>
</feature>
<protein>
    <recommendedName>
        <fullName evidence="6">Ricin B lectin domain-containing protein</fullName>
    </recommendedName>
</protein>
<dbReference type="InterPro" id="IPR015202">
    <property type="entry name" value="GO-like_E_set"/>
</dbReference>
<evidence type="ECO:0000313" key="5">
    <source>
        <dbReference type="Proteomes" id="UP001485043"/>
    </source>
</evidence>
<dbReference type="Pfam" id="PF07250">
    <property type="entry name" value="Glyoxal_oxid_N"/>
    <property type="match status" value="1"/>
</dbReference>
<evidence type="ECO:0000313" key="4">
    <source>
        <dbReference type="EMBL" id="KAK9863321.1"/>
    </source>
</evidence>
<sequence length="684" mass="71361">MAVVPMQAESDGYAANCGIPDPSVDNPTYIIYNPSTNALSNDINFPLLANAWPVNLFPFLAILPYTGSVLVITGANVAAFTITSTGYATDTAWGTPINLPIPASYPQTATMVLLPLAAANNWAPQVLVVGGSSADCANPGTPASAYSYLINVAAGASHAPVREVMPDARVMGDCVVLPDGTIFCANGCGIGVAGGAPGYGGCSNPTTVGHIYDPTLAVNARWRRVADSLIARLYHSVSILTTNADVMVTGSEATEEYRVQIYTPPYLSSGFPRPVVVSAPEIISPGSRFPITWTGVDTIDRVVMSKMPGVTHSTHMDDRQLVLSCTSVATGTTAGTTTCSAAPDFTISTPGNYIMYILRNGMPSVGQACGGSNQPILQTTDDGSGRQRYSLVEVPGVVGQYYIVNQGRPGGCGAYLGAPTCASGTYILGFGPGDDGQCIMVLKEACGGTNTPDLYPMDDQSGRQHWSIVPVTGVAGQYYIVANGRPGTCGSYVSLPTCASGLNGVQFVAGDDGSGLQRWAITSQALPTTAVAAQTIPNGNYQILVQNCEQYLYGPNCPTATPQPMLNQTGDATTIWTVTLVAGTTNQFTLASTNRAGCTAYLSAPTCASGLNTNTFAAADDGTGAQRWMLTAATNNYMVYEIQNVARAACANYLSCPGCGNGAFADLYNIDDNSGRQQWRFAHT</sequence>
<keyword evidence="5" id="KW-1185">Reference proteome</keyword>
<evidence type="ECO:0000256" key="1">
    <source>
        <dbReference type="ARBA" id="ARBA00022729"/>
    </source>
</evidence>
<dbReference type="Proteomes" id="UP001485043">
    <property type="component" value="Unassembled WGS sequence"/>
</dbReference>
<dbReference type="Pfam" id="PF09118">
    <property type="entry name" value="GO-like_E_set"/>
    <property type="match status" value="1"/>
</dbReference>
<dbReference type="Gene3D" id="2.80.10.50">
    <property type="match status" value="1"/>
</dbReference>
<dbReference type="AlphaFoldDB" id="A0AAW1T0P9"/>
<dbReference type="SUPFAM" id="SSF81296">
    <property type="entry name" value="E set domains"/>
    <property type="match status" value="1"/>
</dbReference>
<dbReference type="InterPro" id="IPR037293">
    <property type="entry name" value="Gal_Oxidase_central_sf"/>
</dbReference>
<gene>
    <name evidence="4" type="ORF">WJX84_008258</name>
</gene>
<dbReference type="InterPro" id="IPR011043">
    <property type="entry name" value="Gal_Oxase/kelch_b-propeller"/>
</dbReference>
<dbReference type="InterPro" id="IPR009880">
    <property type="entry name" value="Glyoxal_oxidase_N"/>
</dbReference>
<feature type="domain" description="Glyoxal oxidase N-terminal" evidence="2">
    <location>
        <begin position="32"/>
        <end position="260"/>
    </location>
</feature>
<dbReference type="InterPro" id="IPR014756">
    <property type="entry name" value="Ig_E-set"/>
</dbReference>
<dbReference type="EMBL" id="JALJOV010000488">
    <property type="protein sequence ID" value="KAK9863321.1"/>
    <property type="molecule type" value="Genomic_DNA"/>
</dbReference>
<dbReference type="PROSITE" id="PS50231">
    <property type="entry name" value="RICIN_B_LECTIN"/>
    <property type="match status" value="1"/>
</dbReference>
<dbReference type="SUPFAM" id="SSF50370">
    <property type="entry name" value="Ricin B-like lectins"/>
    <property type="match status" value="1"/>
</dbReference>
<dbReference type="SUPFAM" id="SSF50965">
    <property type="entry name" value="Galactose oxidase, central domain"/>
    <property type="match status" value="1"/>
</dbReference>
<dbReference type="PANTHER" id="PTHR32208">
    <property type="entry name" value="SECRETED PROTEIN-RELATED"/>
    <property type="match status" value="1"/>
</dbReference>
<dbReference type="CDD" id="cd00161">
    <property type="entry name" value="beta-trefoil_Ricin-like"/>
    <property type="match status" value="1"/>
</dbReference>
<proteinExistence type="predicted"/>